<dbReference type="PROSITE" id="PS51192">
    <property type="entry name" value="HELICASE_ATP_BIND_1"/>
    <property type="match status" value="1"/>
</dbReference>
<organism evidence="3 4">
    <name type="scientific">Lentihominibacter hominis</name>
    <dbReference type="NCBI Taxonomy" id="2763645"/>
    <lineage>
        <taxon>Bacteria</taxon>
        <taxon>Bacillati</taxon>
        <taxon>Bacillota</taxon>
        <taxon>Clostridia</taxon>
        <taxon>Peptostreptococcales</taxon>
        <taxon>Anaerovoracaceae</taxon>
        <taxon>Lentihominibacter</taxon>
    </lineage>
</organism>
<dbReference type="InterPro" id="IPR027417">
    <property type="entry name" value="P-loop_NTPase"/>
</dbReference>
<dbReference type="InterPro" id="IPR050742">
    <property type="entry name" value="Helicase_Restrict-Modif_Enz"/>
</dbReference>
<evidence type="ECO:0000259" key="2">
    <source>
        <dbReference type="PROSITE" id="PS51194"/>
    </source>
</evidence>
<evidence type="ECO:0000259" key="1">
    <source>
        <dbReference type="PROSITE" id="PS51192"/>
    </source>
</evidence>
<dbReference type="Gene3D" id="3.40.50.300">
    <property type="entry name" value="P-loop containing nucleotide triphosphate hydrolases"/>
    <property type="match status" value="2"/>
</dbReference>
<dbReference type="InterPro" id="IPR025202">
    <property type="entry name" value="PLD-like_dom"/>
</dbReference>
<dbReference type="InterPro" id="IPR006935">
    <property type="entry name" value="Helicase/UvrB_N"/>
</dbReference>
<sequence length="973" mass="113704">MDKKLQQIQDGFQTAFIDYSTNSELSYRPQFISNDYRKGRKVIASLEQELRHCDEFFISVAFITLGGVTPLLQTLKDLESCGVKGRILTTNYLNFSEPEALKKLDGLDNISVRMYCVDERTPGFHTKGYMFREGDIYKIIVGSSNMTMHALSVNREWNTKIIATGNGEFVRTMGAELQYLWEKARPLETWIDTYSKIYDEQRRVNSLAQKISTFDKHYLKPNSMQLAFMRNLDSLIDRGEKRALLISATGTGKTYASAFALRRLNPKKALFLVHREQIAKQAKSSYENVMGKGRSFGILSGSQKEYGKDMLFATVQTMSKDNVLTRFKRDEFDVIVMDEVHRAGAGMHRKIMDYFQPSLYLGMTASPERTDGFDIFSLFDHNIVYEIRLAQALEEKLLCPFHYFGISELSIGAETFDDDTRLRDFSRLVTDDRVEHIIEKAEYYGYSGNRVRGLVFCSSREESRILSQKFNRRGFHTLDLSGEDSQKVRERAIERLVDDTRRDALDYIFTVDIFNEGVDIPEINQIIMLRPTQSPIIFVQQLGRGLRKSRDKEFVVVLDFIGNYRNNFMIPIALSGDRSYNKDTIRRYVSSGTRIIPGSSSIHFDRISKKRIYESIDKARTNDVRLIREAYRELKYRLGRIPSLLDFDTYGSVDVTKIFDSKLFGSYYTFLRKCDDKNYSIILSEEEVLSIEYISKKLAKGKRPHELEMLRCIVIGCRDLLRSFRKNMKKNYDIEVSDEEEISVLRNLTLDFLMPKERENFDGCSFLEISDDGIWQSSESFKQMLASKNFRNMIEEIIEFGLSRYKEYFSRRYKDTNMQLYQKYTYEDICRMLNWENQMNPLNVGGYFYERKTKTMPVFINYEKEHGQVSYEHCFLSNKELIAFSKHPRRVTSSDADHIYKRTREDLGNRIYLFVRKNKNDKEAKEFYFLGEIEAAGEPKQVILEKSGDEAFEITYILSDPVREDIYEYIVED</sequence>
<proteinExistence type="predicted"/>
<dbReference type="CDD" id="cd09204">
    <property type="entry name" value="PLDc_N_DEXD_b2"/>
    <property type="match status" value="1"/>
</dbReference>
<keyword evidence="3" id="KW-0067">ATP-binding</keyword>
<dbReference type="Pfam" id="PF26350">
    <property type="entry name" value="DUF8090"/>
    <property type="match status" value="1"/>
</dbReference>
<dbReference type="SUPFAM" id="SSF52540">
    <property type="entry name" value="P-loop containing nucleoside triphosphate hydrolases"/>
    <property type="match status" value="1"/>
</dbReference>
<dbReference type="GO" id="GO:0003677">
    <property type="term" value="F:DNA binding"/>
    <property type="evidence" value="ECO:0007669"/>
    <property type="project" value="InterPro"/>
</dbReference>
<dbReference type="InterPro" id="IPR001650">
    <property type="entry name" value="Helicase_C-like"/>
</dbReference>
<reference evidence="3" key="1">
    <citation type="submission" date="2020-08" db="EMBL/GenBank/DDBJ databases">
        <title>Genome public.</title>
        <authorList>
            <person name="Liu C."/>
            <person name="Sun Q."/>
        </authorList>
    </citation>
    <scope>NUCLEOTIDE SEQUENCE</scope>
    <source>
        <strain evidence="3">NSJ-24</strain>
    </source>
</reference>
<keyword evidence="4" id="KW-1185">Reference proteome</keyword>
<dbReference type="PANTHER" id="PTHR47396">
    <property type="entry name" value="TYPE I RESTRICTION ENZYME ECOKI R PROTEIN"/>
    <property type="match status" value="1"/>
</dbReference>
<name>A0A926I4B1_9FIRM</name>
<gene>
    <name evidence="3" type="ORF">H8692_02410</name>
</gene>
<accession>A0A926I4B1</accession>
<dbReference type="Pfam" id="PF11907">
    <property type="entry name" value="DUF3427"/>
    <property type="match status" value="1"/>
</dbReference>
<dbReference type="GO" id="GO:0016787">
    <property type="term" value="F:hydrolase activity"/>
    <property type="evidence" value="ECO:0007669"/>
    <property type="project" value="InterPro"/>
</dbReference>
<dbReference type="RefSeq" id="WP_187524924.1">
    <property type="nucleotide sequence ID" value="NZ_JACRTA010000001.1"/>
</dbReference>
<dbReference type="Gene3D" id="3.30.870.10">
    <property type="entry name" value="Endonuclease Chain A"/>
    <property type="match status" value="1"/>
</dbReference>
<dbReference type="EMBL" id="JACRTA010000001">
    <property type="protein sequence ID" value="MBC8567614.1"/>
    <property type="molecule type" value="Genomic_DNA"/>
</dbReference>
<dbReference type="SMART" id="SM00490">
    <property type="entry name" value="HELICc"/>
    <property type="match status" value="1"/>
</dbReference>
<dbReference type="InterPro" id="IPR021835">
    <property type="entry name" value="DUF3427"/>
</dbReference>
<keyword evidence="3" id="KW-0347">Helicase</keyword>
<dbReference type="PANTHER" id="PTHR47396:SF1">
    <property type="entry name" value="ATP-DEPENDENT HELICASE IRC3-RELATED"/>
    <property type="match status" value="1"/>
</dbReference>
<feature type="domain" description="Helicase ATP-binding" evidence="1">
    <location>
        <begin position="234"/>
        <end position="385"/>
    </location>
</feature>
<dbReference type="GO" id="GO:0004386">
    <property type="term" value="F:helicase activity"/>
    <property type="evidence" value="ECO:0007669"/>
    <property type="project" value="UniProtKB-KW"/>
</dbReference>
<dbReference type="CDD" id="cd18799">
    <property type="entry name" value="SF2_C_EcoAI-like"/>
    <property type="match status" value="1"/>
</dbReference>
<keyword evidence="3" id="KW-0378">Hydrolase</keyword>
<dbReference type="PROSITE" id="PS51194">
    <property type="entry name" value="HELICASE_CTER"/>
    <property type="match status" value="1"/>
</dbReference>
<protein>
    <submittedName>
        <fullName evidence="3">DEAD/DEAH box helicase</fullName>
    </submittedName>
</protein>
<dbReference type="SUPFAM" id="SSF56024">
    <property type="entry name" value="Phospholipase D/nuclease"/>
    <property type="match status" value="1"/>
</dbReference>
<dbReference type="InterPro" id="IPR014001">
    <property type="entry name" value="Helicase_ATP-bd"/>
</dbReference>
<dbReference type="Pfam" id="PF13091">
    <property type="entry name" value="PLDc_2"/>
    <property type="match status" value="1"/>
</dbReference>
<evidence type="ECO:0000313" key="3">
    <source>
        <dbReference type="EMBL" id="MBC8567614.1"/>
    </source>
</evidence>
<dbReference type="GO" id="GO:0005524">
    <property type="term" value="F:ATP binding"/>
    <property type="evidence" value="ECO:0007669"/>
    <property type="project" value="InterPro"/>
</dbReference>
<dbReference type="SMART" id="SM00487">
    <property type="entry name" value="DEXDc"/>
    <property type="match status" value="1"/>
</dbReference>
<dbReference type="CDD" id="cd18032">
    <property type="entry name" value="DEXHc_RE_I_III_res"/>
    <property type="match status" value="1"/>
</dbReference>
<comment type="caution">
    <text evidence="3">The sequence shown here is derived from an EMBL/GenBank/DDBJ whole genome shotgun (WGS) entry which is preliminary data.</text>
</comment>
<dbReference type="Pfam" id="PF04851">
    <property type="entry name" value="ResIII"/>
    <property type="match status" value="1"/>
</dbReference>
<dbReference type="AlphaFoldDB" id="A0A926I4B1"/>
<dbReference type="Pfam" id="PF00271">
    <property type="entry name" value="Helicase_C"/>
    <property type="match status" value="1"/>
</dbReference>
<dbReference type="Proteomes" id="UP000610862">
    <property type="component" value="Unassembled WGS sequence"/>
</dbReference>
<dbReference type="InterPro" id="IPR058403">
    <property type="entry name" value="DUF8090"/>
</dbReference>
<keyword evidence="3" id="KW-0547">Nucleotide-binding</keyword>
<feature type="domain" description="Helicase C-terminal" evidence="2">
    <location>
        <begin position="439"/>
        <end position="593"/>
    </location>
</feature>
<dbReference type="GO" id="GO:0005829">
    <property type="term" value="C:cytosol"/>
    <property type="evidence" value="ECO:0007669"/>
    <property type="project" value="TreeGrafter"/>
</dbReference>
<evidence type="ECO:0000313" key="4">
    <source>
        <dbReference type="Proteomes" id="UP000610862"/>
    </source>
</evidence>